<comment type="cofactor">
    <cofactor evidence="1">
        <name>Mg(2+)</name>
        <dbReference type="ChEBI" id="CHEBI:18420"/>
    </cofactor>
</comment>
<accession>A0ABD3BEZ9</accession>
<feature type="domain" description="Helitron helicase-like" evidence="4">
    <location>
        <begin position="280"/>
        <end position="463"/>
    </location>
</feature>
<feature type="domain" description="DNA helicase Pif1-like DEAD-box helicase" evidence="3">
    <location>
        <begin position="713"/>
        <end position="881"/>
    </location>
</feature>
<dbReference type="EC" id="5.6.2.3" evidence="1"/>
<keyword evidence="1" id="KW-0547">Nucleotide-binding</keyword>
<dbReference type="SUPFAM" id="SSF52540">
    <property type="entry name" value="P-loop containing nucleoside triphosphate hydrolases"/>
    <property type="match status" value="2"/>
</dbReference>
<keyword evidence="1" id="KW-0067">ATP-binding</keyword>
<dbReference type="AlphaFoldDB" id="A0ABD3BEZ9"/>
<protein>
    <recommendedName>
        <fullName evidence="1">ATP-dependent DNA helicase</fullName>
        <ecNumber evidence="1">5.6.2.3</ecNumber>
    </recommendedName>
</protein>
<organism evidence="5 6">
    <name type="scientific">Castilleja foliolosa</name>
    <dbReference type="NCBI Taxonomy" id="1961234"/>
    <lineage>
        <taxon>Eukaryota</taxon>
        <taxon>Viridiplantae</taxon>
        <taxon>Streptophyta</taxon>
        <taxon>Embryophyta</taxon>
        <taxon>Tracheophyta</taxon>
        <taxon>Spermatophyta</taxon>
        <taxon>Magnoliopsida</taxon>
        <taxon>eudicotyledons</taxon>
        <taxon>Gunneridae</taxon>
        <taxon>Pentapetalae</taxon>
        <taxon>asterids</taxon>
        <taxon>lamiids</taxon>
        <taxon>Lamiales</taxon>
        <taxon>Orobanchaceae</taxon>
        <taxon>Pedicularideae</taxon>
        <taxon>Castillejinae</taxon>
        <taxon>Castilleja</taxon>
    </lineage>
</organism>
<feature type="region of interest" description="Disordered" evidence="2">
    <location>
        <begin position="1"/>
        <end position="36"/>
    </location>
</feature>
<keyword evidence="1" id="KW-0233">DNA recombination</keyword>
<comment type="catalytic activity">
    <reaction evidence="1">
        <text>ATP + H2O = ADP + phosphate + H(+)</text>
        <dbReference type="Rhea" id="RHEA:13065"/>
        <dbReference type="ChEBI" id="CHEBI:15377"/>
        <dbReference type="ChEBI" id="CHEBI:15378"/>
        <dbReference type="ChEBI" id="CHEBI:30616"/>
        <dbReference type="ChEBI" id="CHEBI:43474"/>
        <dbReference type="ChEBI" id="CHEBI:456216"/>
        <dbReference type="EC" id="5.6.2.3"/>
    </reaction>
</comment>
<evidence type="ECO:0000256" key="1">
    <source>
        <dbReference type="RuleBase" id="RU363044"/>
    </source>
</evidence>
<dbReference type="GO" id="GO:0005524">
    <property type="term" value="F:ATP binding"/>
    <property type="evidence" value="ECO:0007669"/>
    <property type="project" value="UniProtKB-KW"/>
</dbReference>
<proteinExistence type="inferred from homology"/>
<evidence type="ECO:0000256" key="2">
    <source>
        <dbReference type="SAM" id="MobiDB-lite"/>
    </source>
</evidence>
<dbReference type="InterPro" id="IPR010285">
    <property type="entry name" value="DNA_helicase_pif1-like_DEAD"/>
</dbReference>
<dbReference type="Proteomes" id="UP001632038">
    <property type="component" value="Unassembled WGS sequence"/>
</dbReference>
<evidence type="ECO:0000259" key="4">
    <source>
        <dbReference type="Pfam" id="PF14214"/>
    </source>
</evidence>
<dbReference type="EMBL" id="JAVIJP010000099">
    <property type="protein sequence ID" value="KAL3615769.1"/>
    <property type="molecule type" value="Genomic_DNA"/>
</dbReference>
<keyword evidence="1" id="KW-0227">DNA damage</keyword>
<evidence type="ECO:0000313" key="5">
    <source>
        <dbReference type="EMBL" id="KAL3615769.1"/>
    </source>
</evidence>
<name>A0ABD3BEZ9_9LAMI</name>
<dbReference type="GO" id="GO:0016787">
    <property type="term" value="F:hydrolase activity"/>
    <property type="evidence" value="ECO:0007669"/>
    <property type="project" value="UniProtKB-KW"/>
</dbReference>
<dbReference type="PANTHER" id="PTHR10492">
    <property type="match status" value="1"/>
</dbReference>
<reference evidence="6" key="1">
    <citation type="journal article" date="2024" name="IScience">
        <title>Strigolactones Initiate the Formation of Haustorium-like Structures in Castilleja.</title>
        <authorList>
            <person name="Buerger M."/>
            <person name="Peterson D."/>
            <person name="Chory J."/>
        </authorList>
    </citation>
    <scope>NUCLEOTIDE SEQUENCE [LARGE SCALE GENOMIC DNA]</scope>
</reference>
<keyword evidence="1" id="KW-0378">Hydrolase</keyword>
<dbReference type="GO" id="GO:0006281">
    <property type="term" value="P:DNA repair"/>
    <property type="evidence" value="ECO:0007669"/>
    <property type="project" value="UniProtKB-KW"/>
</dbReference>
<dbReference type="Pfam" id="PF14214">
    <property type="entry name" value="Helitron_like_N"/>
    <property type="match status" value="1"/>
</dbReference>
<dbReference type="GO" id="GO:0006310">
    <property type="term" value="P:DNA recombination"/>
    <property type="evidence" value="ECO:0007669"/>
    <property type="project" value="UniProtKB-KW"/>
</dbReference>
<sequence length="1031" mass="117204">MTGKRRLNATTCEVGESSRTRRSRRMSQIMDSTPDDATPPTYNYLDNGDCKCICEHCAALFWFAERAVCGSTLLSPKYTHCCKRGAVRLPLSPGPPDVIRQLFENDSFMDNIRAYNNMFSMTSLGVQIDDAVNDGRGPYVFKVSGQICHWIGSLCPPDSQRPRFFQMYIYDTINEVSNRMRFFNSSDHHSLSEVVVQNLSEMLSSCNNIRLYNNVGDRRYAPPAPGTLGGIVRADDLSASGYDIVVHRKDGTPHRQVWSPTLSLHSISNTRDRRLTLNMYYSYQIQVRHRVYSLLLRGGRLLQQYLVDIYTCIEQNRLDYINANQNIFRSDFVAGVYDALARGDRNVNDIGKHIFLPSSFTGGPRYMYKHYQDALAICRVHGNPQYFITFTCNVKWPEISRHMTRIGTGHAQNRPDIIARVFHIKVQEFFKFLRSDKPFGEVAADLYTIEFQKRGLPHCHTLLWVAPPYKIRDASAVDKYVTAEIPDPSVYPTLHKVVTDYMIHGPCGLARPSSPCMRDNKCTKSFPKNFEPHTRFDKDGYVHYKRDPGKHCAIKNGVVLDNRSNETDTAGSSDAAARAPVDEINFFVDGRYICPHEASWRIFNFPIHERNPSVELLAVHLEDMQNVTFKDNSRLEVVIRNPSFGKTTLTEWLRSNRTDRDGRTLHLHELPNKISMGQKTLGNRLLMEETCYDRGAMATATSHSHALLNFDQLQIILAVAASPIASLLLPSGRTAHSRFKILLELTDQSTCHIKKNTHLSELLRQTTLIIWDEAPMSDRRCFECLDRTLRDITEDNDHPFGGKFVLLGGDFRQTLPVRVKCTRSEIINSTLPKAYLWQHFRLFRLHENLRVTTQTDSITSREMVADFASWLLSVGDGLIGEPDVIDPHNTRDITIPLQYLIPSDGNRLRSLIDFIYDNSVLNNPSPAILSTRAIVCPTNDATDDINNLVLTLTPGDSKIYTSHDVMIPHSDNQHDLEASNPQECLPFIFTRRQFPIKGAGKGCANRDKGAKEMDNKRKEARNMLPVCGHLS</sequence>
<feature type="region of interest" description="Disordered" evidence="2">
    <location>
        <begin position="1000"/>
        <end position="1031"/>
    </location>
</feature>
<evidence type="ECO:0000259" key="3">
    <source>
        <dbReference type="Pfam" id="PF05970"/>
    </source>
</evidence>
<dbReference type="InterPro" id="IPR027417">
    <property type="entry name" value="P-loop_NTPase"/>
</dbReference>
<evidence type="ECO:0000313" key="6">
    <source>
        <dbReference type="Proteomes" id="UP001632038"/>
    </source>
</evidence>
<feature type="compositionally biased region" description="Basic and acidic residues" evidence="2">
    <location>
        <begin position="1004"/>
        <end position="1021"/>
    </location>
</feature>
<dbReference type="GO" id="GO:0043139">
    <property type="term" value="F:5'-3' DNA helicase activity"/>
    <property type="evidence" value="ECO:0007669"/>
    <property type="project" value="UniProtKB-EC"/>
</dbReference>
<keyword evidence="1" id="KW-0347">Helicase</keyword>
<comment type="caution">
    <text evidence="5">The sequence shown here is derived from an EMBL/GenBank/DDBJ whole genome shotgun (WGS) entry which is preliminary data.</text>
</comment>
<dbReference type="Pfam" id="PF05970">
    <property type="entry name" value="PIF1"/>
    <property type="match status" value="1"/>
</dbReference>
<comment type="similarity">
    <text evidence="1">Belongs to the helicase family.</text>
</comment>
<keyword evidence="1" id="KW-0234">DNA repair</keyword>
<dbReference type="Gene3D" id="3.40.50.300">
    <property type="entry name" value="P-loop containing nucleotide triphosphate hydrolases"/>
    <property type="match status" value="1"/>
</dbReference>
<keyword evidence="6" id="KW-1185">Reference proteome</keyword>
<dbReference type="PANTHER" id="PTHR10492:SF96">
    <property type="entry name" value="ATP-DEPENDENT DNA HELICASE"/>
    <property type="match status" value="1"/>
</dbReference>
<gene>
    <name evidence="5" type="ORF">CASFOL_040063</name>
</gene>
<dbReference type="InterPro" id="IPR025476">
    <property type="entry name" value="Helitron_helicase-like"/>
</dbReference>